<evidence type="ECO:0000256" key="2">
    <source>
        <dbReference type="ARBA" id="ARBA00022837"/>
    </source>
</evidence>
<dbReference type="AlphaFoldDB" id="A0A7S2HQB5"/>
<name>A0A7S2HQB5_9EUKA</name>
<dbReference type="InterPro" id="IPR050230">
    <property type="entry name" value="CALM/Myosin/TropC-like"/>
</dbReference>
<proteinExistence type="predicted"/>
<evidence type="ECO:0000259" key="3">
    <source>
        <dbReference type="PROSITE" id="PS50222"/>
    </source>
</evidence>
<keyword evidence="1" id="KW-0677">Repeat</keyword>
<reference evidence="4" key="1">
    <citation type="submission" date="2021-01" db="EMBL/GenBank/DDBJ databases">
        <authorList>
            <person name="Corre E."/>
            <person name="Pelletier E."/>
            <person name="Niang G."/>
            <person name="Scheremetjew M."/>
            <person name="Finn R."/>
            <person name="Kale V."/>
            <person name="Holt S."/>
            <person name="Cochrane G."/>
            <person name="Meng A."/>
            <person name="Brown T."/>
            <person name="Cohen L."/>
        </authorList>
    </citation>
    <scope>NUCLEOTIDE SEQUENCE</scope>
    <source>
        <strain evidence="4">UTEX LB 985</strain>
    </source>
</reference>
<protein>
    <recommendedName>
        <fullName evidence="3">EF-hand domain-containing protein</fullName>
    </recommendedName>
</protein>
<keyword evidence="2" id="KW-0106">Calcium</keyword>
<dbReference type="GO" id="GO:0016460">
    <property type="term" value="C:myosin II complex"/>
    <property type="evidence" value="ECO:0007669"/>
    <property type="project" value="TreeGrafter"/>
</dbReference>
<dbReference type="PROSITE" id="PS00018">
    <property type="entry name" value="EF_HAND_1"/>
    <property type="match status" value="1"/>
</dbReference>
<dbReference type="EMBL" id="HBGU01052044">
    <property type="protein sequence ID" value="CAD9497284.1"/>
    <property type="molecule type" value="Transcribed_RNA"/>
</dbReference>
<feature type="domain" description="EF-hand" evidence="3">
    <location>
        <begin position="2"/>
        <end position="37"/>
    </location>
</feature>
<evidence type="ECO:0000313" key="4">
    <source>
        <dbReference type="EMBL" id="CAD9497284.1"/>
    </source>
</evidence>
<feature type="domain" description="EF-hand" evidence="3">
    <location>
        <begin position="38"/>
        <end position="73"/>
    </location>
</feature>
<dbReference type="Gene3D" id="1.10.238.10">
    <property type="entry name" value="EF-hand"/>
    <property type="match status" value="1"/>
</dbReference>
<accession>A0A7S2HQB5</accession>
<dbReference type="SUPFAM" id="SSF47473">
    <property type="entry name" value="EF-hand"/>
    <property type="match status" value="1"/>
</dbReference>
<organism evidence="4">
    <name type="scientific">Haptolina brevifila</name>
    <dbReference type="NCBI Taxonomy" id="156173"/>
    <lineage>
        <taxon>Eukaryota</taxon>
        <taxon>Haptista</taxon>
        <taxon>Haptophyta</taxon>
        <taxon>Prymnesiophyceae</taxon>
        <taxon>Prymnesiales</taxon>
        <taxon>Prymnesiaceae</taxon>
        <taxon>Haptolina</taxon>
    </lineage>
</organism>
<dbReference type="PANTHER" id="PTHR23048:SF0">
    <property type="entry name" value="CALMODULIN LIKE 3"/>
    <property type="match status" value="1"/>
</dbReference>
<dbReference type="InterPro" id="IPR018247">
    <property type="entry name" value="EF_Hand_1_Ca_BS"/>
</dbReference>
<dbReference type="InterPro" id="IPR002048">
    <property type="entry name" value="EF_hand_dom"/>
</dbReference>
<dbReference type="GO" id="GO:0005509">
    <property type="term" value="F:calcium ion binding"/>
    <property type="evidence" value="ECO:0007669"/>
    <property type="project" value="InterPro"/>
</dbReference>
<dbReference type="PROSITE" id="PS50222">
    <property type="entry name" value="EF_HAND_2"/>
    <property type="match status" value="2"/>
</dbReference>
<dbReference type="Pfam" id="PF13499">
    <property type="entry name" value="EF-hand_7"/>
    <property type="match status" value="1"/>
</dbReference>
<gene>
    <name evidence="4" type="ORF">CBRE1094_LOCUS28399</name>
</gene>
<evidence type="ECO:0000256" key="1">
    <source>
        <dbReference type="ARBA" id="ARBA00022737"/>
    </source>
</evidence>
<dbReference type="CDD" id="cd00051">
    <property type="entry name" value="EFh"/>
    <property type="match status" value="1"/>
</dbReference>
<dbReference type="PANTHER" id="PTHR23048">
    <property type="entry name" value="MYOSIN LIGHT CHAIN 1, 3"/>
    <property type="match status" value="1"/>
</dbReference>
<sequence>MPSEAEMNKIFDAFDTSGDGFISPEELEAALKKGGKKVTSKDIETILKTVDTNKDSKVSREEFMKVFDLAPDALPAGLQPLVDVTGSMLTNLGKAGKIVWDPVAGIVGGAVGWTQQALKLSMLNDEKKAEVKDAFDEVAKGSGKLNIKSAEDCLSLLGKAPMDMKGLMGGAKEVDLETFYVMYERCEDADSGVIWEASSPQLSGHNIPSPL</sequence>
<dbReference type="InterPro" id="IPR011992">
    <property type="entry name" value="EF-hand-dom_pair"/>
</dbReference>
<dbReference type="SMART" id="SM00054">
    <property type="entry name" value="EFh"/>
    <property type="match status" value="2"/>
</dbReference>